<protein>
    <submittedName>
        <fullName evidence="3">Retrotransposable element Tf2 155 kDa protein type 3</fullName>
    </submittedName>
</protein>
<dbReference type="Proteomes" id="UP000012065">
    <property type="component" value="Unassembled WGS sequence"/>
</dbReference>
<evidence type="ECO:0000313" key="4">
    <source>
        <dbReference type="Proteomes" id="UP000012065"/>
    </source>
</evidence>
<dbReference type="InterPro" id="IPR056924">
    <property type="entry name" value="SH3_Tf2-1"/>
</dbReference>
<sequence length="550" mass="61905">MSRTKGHVQHFAFKLLSVPTGPWEDVSYDFIVKLPKCRGNNSILTVVDCFSKMVHFNSCKETATAEDIAQLFLEHVWKLHGTSKQTVSDRGPTFNSKFLRALYKALHIAPSYSTAYHPQSDGQTEIKNQQLESYLHPFINHRQSDWVDWLPLAEFTHNNTKSDATGKSPVEIVYGRSPVISAALEPTGLPTADDRTKQLADTIQEVQASIKWAQACYKQADKGKPPPEFAPGDKVWLLASNITSQQPNKKLDHKQYGPCPVRERIGSHAYCLALPETMKIHDVFHVSLLTAYKSDPEFKCHFTLLPPVITAEGKEEYQVVKFVDWAAEDGIWKYTGSDGRDMCPMRTHGNLPRIYNSVKINYASSWPTTPLRPRLLIPFQQTHPRLKRGGCKSVQTSPKPPVLPPCALLLPFYTPNHLVCYATTCNMPVYQSKAKLSFNHCMDVDFYTQYGPEAMKDNLSSADNIIHVLLNASNRRNIRQGGAQSLYNVHGYHWWHFLGLLTPPPIVSALLSAAELHAAVLNFVLLYPADSLTVPVSSPIRRCKATWRKA</sequence>
<feature type="domain" description="Integrase catalytic" evidence="2">
    <location>
        <begin position="18"/>
        <end position="177"/>
    </location>
</feature>
<dbReference type="Pfam" id="PF24626">
    <property type="entry name" value="SH3_Tf2-1"/>
    <property type="match status" value="1"/>
</dbReference>
<dbReference type="GO" id="GO:0005634">
    <property type="term" value="C:nucleus"/>
    <property type="evidence" value="ECO:0007669"/>
    <property type="project" value="UniProtKB-ARBA"/>
</dbReference>
<dbReference type="InterPro" id="IPR012337">
    <property type="entry name" value="RNaseH-like_sf"/>
</dbReference>
<dbReference type="InterPro" id="IPR001584">
    <property type="entry name" value="Integrase_cat-core"/>
</dbReference>
<dbReference type="GO" id="GO:0003723">
    <property type="term" value="F:RNA binding"/>
    <property type="evidence" value="ECO:0007669"/>
    <property type="project" value="UniProtKB-KW"/>
</dbReference>
<evidence type="ECO:0000259" key="2">
    <source>
        <dbReference type="PROSITE" id="PS50994"/>
    </source>
</evidence>
<dbReference type="Pfam" id="PF00665">
    <property type="entry name" value="rve"/>
    <property type="match status" value="1"/>
</dbReference>
<dbReference type="PANTHER" id="PTHR37984:SF5">
    <property type="entry name" value="PROTEIN NYNRIN-LIKE"/>
    <property type="match status" value="1"/>
</dbReference>
<organism evidence="3 4">
    <name type="scientific">Thanatephorus cucumeris (strain AG1-IB / isolate 7/3/14)</name>
    <name type="common">Lettuce bottom rot fungus</name>
    <name type="synonym">Rhizoctonia solani</name>
    <dbReference type="NCBI Taxonomy" id="1108050"/>
    <lineage>
        <taxon>Eukaryota</taxon>
        <taxon>Fungi</taxon>
        <taxon>Dikarya</taxon>
        <taxon>Basidiomycota</taxon>
        <taxon>Agaricomycotina</taxon>
        <taxon>Agaricomycetes</taxon>
        <taxon>Cantharellales</taxon>
        <taxon>Ceratobasidiaceae</taxon>
        <taxon>Rhizoctonia</taxon>
        <taxon>Rhizoctonia solani AG-1</taxon>
    </lineage>
</organism>
<comment type="caution">
    <text evidence="3">The sequence shown here is derived from an EMBL/GenBank/DDBJ whole genome shotgun (WGS) entry which is preliminary data.</text>
</comment>
<proteinExistence type="predicted"/>
<dbReference type="InterPro" id="IPR036397">
    <property type="entry name" value="RNaseH_sf"/>
</dbReference>
<dbReference type="EMBL" id="CAOJ01011450">
    <property type="protein sequence ID" value="CCO33411.1"/>
    <property type="molecule type" value="Genomic_DNA"/>
</dbReference>
<name>M5C1U7_THACB</name>
<keyword evidence="1" id="KW-0694">RNA-binding</keyword>
<accession>M5C1U7</accession>
<gene>
    <name evidence="3" type="ORF">BN14_07486</name>
</gene>
<dbReference type="AlphaFoldDB" id="M5C1U7"/>
<dbReference type="InterPro" id="IPR050951">
    <property type="entry name" value="Retrovirus_Pol_polyprotein"/>
</dbReference>
<dbReference type="SUPFAM" id="SSF53098">
    <property type="entry name" value="Ribonuclease H-like"/>
    <property type="match status" value="1"/>
</dbReference>
<reference evidence="3 4" key="1">
    <citation type="journal article" date="2013" name="J. Biotechnol.">
        <title>Establishment and interpretation of the genome sequence of the phytopathogenic fungus Rhizoctonia solani AG1-IB isolate 7/3/14.</title>
        <authorList>
            <person name="Wibberg D.W."/>
            <person name="Jelonek L.J."/>
            <person name="Rupp O.R."/>
            <person name="Hennig M.H."/>
            <person name="Eikmeyer F.E."/>
            <person name="Goesmann A.G."/>
            <person name="Hartmann A.H."/>
            <person name="Borriss R.B."/>
            <person name="Grosch R.G."/>
            <person name="Puehler A.P."/>
            <person name="Schlueter A.S."/>
        </authorList>
    </citation>
    <scope>NUCLEOTIDE SEQUENCE [LARGE SCALE GENOMIC DNA]</scope>
    <source>
        <strain evidence="4">AG1-IB / isolate 7/3/14</strain>
    </source>
</reference>
<dbReference type="GO" id="GO:0015074">
    <property type="term" value="P:DNA integration"/>
    <property type="evidence" value="ECO:0007669"/>
    <property type="project" value="InterPro"/>
</dbReference>
<dbReference type="HOGENOM" id="CLU_000384_6_12_1"/>
<evidence type="ECO:0000256" key="1">
    <source>
        <dbReference type="ARBA" id="ARBA00022884"/>
    </source>
</evidence>
<dbReference type="PANTHER" id="PTHR37984">
    <property type="entry name" value="PROTEIN CBG26694"/>
    <property type="match status" value="1"/>
</dbReference>
<dbReference type="PROSITE" id="PS50994">
    <property type="entry name" value="INTEGRASE"/>
    <property type="match status" value="1"/>
</dbReference>
<dbReference type="Gene3D" id="3.30.420.10">
    <property type="entry name" value="Ribonuclease H-like superfamily/Ribonuclease H"/>
    <property type="match status" value="1"/>
</dbReference>
<evidence type="ECO:0000313" key="3">
    <source>
        <dbReference type="EMBL" id="CCO33411.1"/>
    </source>
</evidence>